<dbReference type="RefSeq" id="WP_380836054.1">
    <property type="nucleotide sequence ID" value="NZ_JBHSFP010000001.1"/>
</dbReference>
<gene>
    <name evidence="3" type="ORF">ACFO60_01930</name>
</gene>
<comment type="caution">
    <text evidence="3">The sequence shown here is derived from an EMBL/GenBank/DDBJ whole genome shotgun (WGS) entry which is preliminary data.</text>
</comment>
<evidence type="ECO:0000313" key="4">
    <source>
        <dbReference type="Proteomes" id="UP001596004"/>
    </source>
</evidence>
<dbReference type="EMBL" id="JBHSFP010000001">
    <property type="protein sequence ID" value="MFC4529507.1"/>
    <property type="molecule type" value="Genomic_DNA"/>
</dbReference>
<dbReference type="InterPro" id="IPR057746">
    <property type="entry name" value="CpnT-like_N"/>
</dbReference>
<evidence type="ECO:0000259" key="2">
    <source>
        <dbReference type="Pfam" id="PF25547"/>
    </source>
</evidence>
<keyword evidence="1" id="KW-0812">Transmembrane</keyword>
<reference evidence="4" key="1">
    <citation type="journal article" date="2019" name="Int. J. Syst. Evol. Microbiol.">
        <title>The Global Catalogue of Microorganisms (GCM) 10K type strain sequencing project: providing services to taxonomists for standard genome sequencing and annotation.</title>
        <authorList>
            <consortium name="The Broad Institute Genomics Platform"/>
            <consortium name="The Broad Institute Genome Sequencing Center for Infectious Disease"/>
            <person name="Wu L."/>
            <person name="Ma J."/>
        </authorList>
    </citation>
    <scope>NUCLEOTIDE SEQUENCE [LARGE SCALE GENOMIC DNA]</scope>
    <source>
        <strain evidence="4">CGMCC 4.7132</strain>
    </source>
</reference>
<dbReference type="Proteomes" id="UP001596004">
    <property type="component" value="Unassembled WGS sequence"/>
</dbReference>
<evidence type="ECO:0000256" key="1">
    <source>
        <dbReference type="SAM" id="Phobius"/>
    </source>
</evidence>
<proteinExistence type="predicted"/>
<dbReference type="Pfam" id="PF25547">
    <property type="entry name" value="WXG100_2"/>
    <property type="match status" value="1"/>
</dbReference>
<organism evidence="3 4">
    <name type="scientific">Sphaerisporangium dianthi</name>
    <dbReference type="NCBI Taxonomy" id="1436120"/>
    <lineage>
        <taxon>Bacteria</taxon>
        <taxon>Bacillati</taxon>
        <taxon>Actinomycetota</taxon>
        <taxon>Actinomycetes</taxon>
        <taxon>Streptosporangiales</taxon>
        <taxon>Streptosporangiaceae</taxon>
        <taxon>Sphaerisporangium</taxon>
    </lineage>
</organism>
<feature type="transmembrane region" description="Helical" evidence="1">
    <location>
        <begin position="7"/>
        <end position="28"/>
    </location>
</feature>
<name>A0ABV9C9K7_9ACTN</name>
<evidence type="ECO:0000313" key="3">
    <source>
        <dbReference type="EMBL" id="MFC4529507.1"/>
    </source>
</evidence>
<keyword evidence="1" id="KW-0472">Membrane</keyword>
<sequence>MTFARWMLYPAGGAGIAGFVASMILVQWPDGDPGGARDAAKVWRSFAGKIEANTTVTGHLAQRVWTEHPSQGSEAFHAFWSTAGSAGAPGGVSAVPPALSAYCRRMAEACDGYAEALDKTRDALRVMALTSYAQLMLAASWPWIGAQTAALSRWLVDRLYKKIQAQVLLKLLETALARLVVEKLAGYTVGSAVFALGDEALALGAKAAFGQDLGSFSENATTTLKDFAACLAFFGVWDLTKLGPMRKVFRDNDAGDFASFYVGSNAYTVVYNMENGKSGTEVLPTPSQLIAKLLIGTSQRGKDPGYPVVP</sequence>
<protein>
    <recommendedName>
        <fullName evidence="2">Outer membrane channel protein CpnT-like N-terminal domain-containing protein</fullName>
    </recommendedName>
</protein>
<keyword evidence="1" id="KW-1133">Transmembrane helix</keyword>
<keyword evidence="4" id="KW-1185">Reference proteome</keyword>
<feature type="domain" description="Outer membrane channel protein CpnT-like N-terminal" evidence="2">
    <location>
        <begin position="26"/>
        <end position="154"/>
    </location>
</feature>
<accession>A0ABV9C9K7</accession>